<organism evidence="1 2">
    <name type="scientific">Wickerhamomyces mucosus</name>
    <dbReference type="NCBI Taxonomy" id="1378264"/>
    <lineage>
        <taxon>Eukaryota</taxon>
        <taxon>Fungi</taxon>
        <taxon>Dikarya</taxon>
        <taxon>Ascomycota</taxon>
        <taxon>Saccharomycotina</taxon>
        <taxon>Saccharomycetes</taxon>
        <taxon>Phaffomycetales</taxon>
        <taxon>Wickerhamomycetaceae</taxon>
        <taxon>Wickerhamomyces</taxon>
    </lineage>
</organism>
<dbReference type="OrthoDB" id="10570012at2759"/>
<accession>A0A9P8PN41</accession>
<protein>
    <submittedName>
        <fullName evidence="1">Uncharacterized protein</fullName>
    </submittedName>
</protein>
<reference evidence="1" key="2">
    <citation type="submission" date="2021-01" db="EMBL/GenBank/DDBJ databases">
        <authorList>
            <person name="Schikora-Tamarit M.A."/>
        </authorList>
    </citation>
    <scope>NUCLEOTIDE SEQUENCE</scope>
    <source>
        <strain evidence="1">CBS6341</strain>
    </source>
</reference>
<dbReference type="InterPro" id="IPR032675">
    <property type="entry name" value="LRR_dom_sf"/>
</dbReference>
<evidence type="ECO:0000313" key="2">
    <source>
        <dbReference type="Proteomes" id="UP000769528"/>
    </source>
</evidence>
<sequence length="729" mass="86026">MPDDQIVEEDLHSIWGNLPNELWFQIINFSSTDLIQKISIIKPELFILITDFFTDYPKLFQSYLKNQPEIQVPYFKSIFANWKKLNNCNNIYHVTASPGSILQQRKVILFELYNARNLKIIRDNYGYKYMKHMALYDTLENLYNEYRILRTSIINHSNLYPCVFVCMEDNILTGRMFEGLEKVKSYAYPAIYSQLNQTVFPSIKSFTIESFIDTNIPLKNVNLPNCKYFKITKTQFKYYQDINLPQLKELEISLTYQPIEIDDCYKRAYFKNINIPNCKSIKFHRASTFIDYQFQFENFFAPNLQSIFLSSIDFYKNGSVDISNDLERVLDLGISEKFLQTFIPFLLDNKPKLVQLDLFDIKTLTQCYETFKQLSKLISIEVLNLGLIICPYNVLPTEQQQQFRKMAKVDLPPSLEKLSLSQMNHEIQFNLDYLTDNNNIKDLEYTVRSYSTSDLSLHYHLHHMNKIFTKIETLTLNYYETNSQKFSSYNLVFPEIEICFPKLREFYCYSTHIALFLCFCKESHLFKGPKLEKIFLSAVGDYKNVYDQFMNLRNLEDDIIDYDMDMGDLDENYYVPNTITYRSQEEREIIAESDAAMNYYINEIGITRSDSLLDYQVPSPGQTLSFQDNLLYQAIKSFEILGDFPQLKECGVFGLYFERFNKIDISRYPNLEKIHLLRNFDGLNKIYIDQIILHELNKGKLQINPLNQLTTEIGEIIYLHSETNQSLDS</sequence>
<comment type="caution">
    <text evidence="1">The sequence shown here is derived from an EMBL/GenBank/DDBJ whole genome shotgun (WGS) entry which is preliminary data.</text>
</comment>
<name>A0A9P8PN41_9ASCO</name>
<gene>
    <name evidence="1" type="ORF">WICMUC_003407</name>
</gene>
<reference evidence="1" key="1">
    <citation type="journal article" date="2021" name="Open Biol.">
        <title>Shared evolutionary footprints suggest mitochondrial oxidative damage underlies multiple complex I losses in fungi.</title>
        <authorList>
            <person name="Schikora-Tamarit M.A."/>
            <person name="Marcet-Houben M."/>
            <person name="Nosek J."/>
            <person name="Gabaldon T."/>
        </authorList>
    </citation>
    <scope>NUCLEOTIDE SEQUENCE</scope>
    <source>
        <strain evidence="1">CBS6341</strain>
    </source>
</reference>
<dbReference type="Gene3D" id="3.80.10.10">
    <property type="entry name" value="Ribonuclease Inhibitor"/>
    <property type="match status" value="1"/>
</dbReference>
<dbReference type="EMBL" id="JAEUBF010000902">
    <property type="protein sequence ID" value="KAH3674249.1"/>
    <property type="molecule type" value="Genomic_DNA"/>
</dbReference>
<keyword evidence="2" id="KW-1185">Reference proteome</keyword>
<dbReference type="Proteomes" id="UP000769528">
    <property type="component" value="Unassembled WGS sequence"/>
</dbReference>
<dbReference type="AlphaFoldDB" id="A0A9P8PN41"/>
<evidence type="ECO:0000313" key="1">
    <source>
        <dbReference type="EMBL" id="KAH3674249.1"/>
    </source>
</evidence>
<proteinExistence type="predicted"/>